<accession>A0A0U4G7H4</accession>
<keyword evidence="2" id="KW-1185">Reference proteome</keyword>
<proteinExistence type="predicted"/>
<dbReference type="STRING" id="1472767.AOX59_08530"/>
<dbReference type="KEGG" id="lao:AOX59_08530"/>
<evidence type="ECO:0000313" key="2">
    <source>
        <dbReference type="Proteomes" id="UP000050331"/>
    </source>
</evidence>
<evidence type="ECO:0000313" key="1">
    <source>
        <dbReference type="EMBL" id="ALX48650.1"/>
    </source>
</evidence>
<sequence>MIDDIYEMDNPMLVFTGGDSLMRPDVFAIAEYAVQRCACIDDIYGMVELNHVRTSTSPIVDKRRGPTL</sequence>
<dbReference type="EMBL" id="CP013862">
    <property type="protein sequence ID" value="ALX48650.1"/>
    <property type="molecule type" value="Genomic_DNA"/>
</dbReference>
<reference evidence="1 2" key="1">
    <citation type="submission" date="2016-01" db="EMBL/GenBank/DDBJ databases">
        <title>Complete genome sequence of strain Lentibacillus amyloliquefaciens LAM0015T isolated from saline sediment.</title>
        <authorList>
            <person name="Wang J.-L."/>
            <person name="He M.-X."/>
        </authorList>
    </citation>
    <scope>NUCLEOTIDE SEQUENCE [LARGE SCALE GENOMIC DNA]</scope>
    <source>
        <strain evidence="1 2">LAM0015</strain>
    </source>
</reference>
<protein>
    <submittedName>
        <fullName evidence="1">Uncharacterized protein</fullName>
    </submittedName>
</protein>
<dbReference type="AlphaFoldDB" id="A0A0U4G7H4"/>
<name>A0A0U4G7H4_9BACI</name>
<gene>
    <name evidence="1" type="ORF">AOX59_08530</name>
</gene>
<dbReference type="SUPFAM" id="SSF102114">
    <property type="entry name" value="Radical SAM enzymes"/>
    <property type="match status" value="1"/>
</dbReference>
<dbReference type="InterPro" id="IPR058240">
    <property type="entry name" value="rSAM_sf"/>
</dbReference>
<dbReference type="Proteomes" id="UP000050331">
    <property type="component" value="Chromosome"/>
</dbReference>
<organism evidence="1 2">
    <name type="scientific">Lentibacillus amyloliquefaciens</name>
    <dbReference type="NCBI Taxonomy" id="1472767"/>
    <lineage>
        <taxon>Bacteria</taxon>
        <taxon>Bacillati</taxon>
        <taxon>Bacillota</taxon>
        <taxon>Bacilli</taxon>
        <taxon>Bacillales</taxon>
        <taxon>Bacillaceae</taxon>
        <taxon>Lentibacillus</taxon>
    </lineage>
</organism>